<name>A0A0A0M0A5_CUCSA</name>
<dbReference type="AlphaFoldDB" id="A0A0A0M0A5"/>
<gene>
    <name evidence="1" type="ORF">Csa_1G629090</name>
</gene>
<organism evidence="1 2">
    <name type="scientific">Cucumis sativus</name>
    <name type="common">Cucumber</name>
    <dbReference type="NCBI Taxonomy" id="3659"/>
    <lineage>
        <taxon>Eukaryota</taxon>
        <taxon>Viridiplantae</taxon>
        <taxon>Streptophyta</taxon>
        <taxon>Embryophyta</taxon>
        <taxon>Tracheophyta</taxon>
        <taxon>Spermatophyta</taxon>
        <taxon>Magnoliopsida</taxon>
        <taxon>eudicotyledons</taxon>
        <taxon>Gunneridae</taxon>
        <taxon>Pentapetalae</taxon>
        <taxon>rosids</taxon>
        <taxon>fabids</taxon>
        <taxon>Cucurbitales</taxon>
        <taxon>Cucurbitaceae</taxon>
        <taxon>Benincaseae</taxon>
        <taxon>Cucumis</taxon>
    </lineage>
</organism>
<reference evidence="1 2" key="4">
    <citation type="journal article" date="2011" name="BMC Genomics">
        <title>RNA-Seq improves annotation of protein-coding genes in the cucumber genome.</title>
        <authorList>
            <person name="Li Z."/>
            <person name="Zhang Z."/>
            <person name="Yan P."/>
            <person name="Huang S."/>
            <person name="Fei Z."/>
            <person name="Lin K."/>
        </authorList>
    </citation>
    <scope>NUCLEOTIDE SEQUENCE [LARGE SCALE GENOMIC DNA]</scope>
    <source>
        <strain evidence="2">cv. 9930</strain>
    </source>
</reference>
<reference evidence="1 2" key="1">
    <citation type="journal article" date="2009" name="Nat. Genet.">
        <title>The genome of the cucumber, Cucumis sativus L.</title>
        <authorList>
            <person name="Huang S."/>
            <person name="Li R."/>
            <person name="Zhang Z."/>
            <person name="Li L."/>
            <person name="Gu X."/>
            <person name="Fan W."/>
            <person name="Lucas W.J."/>
            <person name="Wang X."/>
            <person name="Xie B."/>
            <person name="Ni P."/>
            <person name="Ren Y."/>
            <person name="Zhu H."/>
            <person name="Li J."/>
            <person name="Lin K."/>
            <person name="Jin W."/>
            <person name="Fei Z."/>
            <person name="Li G."/>
            <person name="Staub J."/>
            <person name="Kilian A."/>
            <person name="van der Vossen E.A."/>
            <person name="Wu Y."/>
            <person name="Guo J."/>
            <person name="He J."/>
            <person name="Jia Z."/>
            <person name="Ren Y."/>
            <person name="Tian G."/>
            <person name="Lu Y."/>
            <person name="Ruan J."/>
            <person name="Qian W."/>
            <person name="Wang M."/>
            <person name="Huang Q."/>
            <person name="Li B."/>
            <person name="Xuan Z."/>
            <person name="Cao J."/>
            <person name="Asan"/>
            <person name="Wu Z."/>
            <person name="Zhang J."/>
            <person name="Cai Q."/>
            <person name="Bai Y."/>
            <person name="Zhao B."/>
            <person name="Han Y."/>
            <person name="Li Y."/>
            <person name="Li X."/>
            <person name="Wang S."/>
            <person name="Shi Q."/>
            <person name="Liu S."/>
            <person name="Cho W.K."/>
            <person name="Kim J.Y."/>
            <person name="Xu Y."/>
            <person name="Heller-Uszynska K."/>
            <person name="Miao H."/>
            <person name="Cheng Z."/>
            <person name="Zhang S."/>
            <person name="Wu J."/>
            <person name="Yang Y."/>
            <person name="Kang H."/>
            <person name="Li M."/>
            <person name="Liang H."/>
            <person name="Ren X."/>
            <person name="Shi Z."/>
            <person name="Wen M."/>
            <person name="Jian M."/>
            <person name="Yang H."/>
            <person name="Zhang G."/>
            <person name="Yang Z."/>
            <person name="Chen R."/>
            <person name="Liu S."/>
            <person name="Li J."/>
            <person name="Ma L."/>
            <person name="Liu H."/>
            <person name="Zhou Y."/>
            <person name="Zhao J."/>
            <person name="Fang X."/>
            <person name="Li G."/>
            <person name="Fang L."/>
            <person name="Li Y."/>
            <person name="Liu D."/>
            <person name="Zheng H."/>
            <person name="Zhang Y."/>
            <person name="Qin N."/>
            <person name="Li Z."/>
            <person name="Yang G."/>
            <person name="Yang S."/>
            <person name="Bolund L."/>
            <person name="Kristiansen K."/>
            <person name="Zheng H."/>
            <person name="Li S."/>
            <person name="Zhang X."/>
            <person name="Yang H."/>
            <person name="Wang J."/>
            <person name="Sun R."/>
            <person name="Zhang B."/>
            <person name="Jiang S."/>
            <person name="Wang J."/>
            <person name="Du Y."/>
            <person name="Li S."/>
        </authorList>
    </citation>
    <scope>NUCLEOTIDE SEQUENCE [LARGE SCALE GENOMIC DNA]</scope>
    <source>
        <strain evidence="2">cv. 9930</strain>
    </source>
</reference>
<dbReference type="Gramene" id="KGN66552">
    <property type="protein sequence ID" value="KGN66552"/>
    <property type="gene ID" value="Csa_1G629090"/>
</dbReference>
<proteinExistence type="predicted"/>
<dbReference type="Proteomes" id="UP000029981">
    <property type="component" value="Chromosome 1"/>
</dbReference>
<evidence type="ECO:0000313" key="1">
    <source>
        <dbReference type="EMBL" id="KGN66552.1"/>
    </source>
</evidence>
<evidence type="ECO:0000313" key="2">
    <source>
        <dbReference type="Proteomes" id="UP000029981"/>
    </source>
</evidence>
<accession>A0A0A0M0A5</accession>
<dbReference type="EMBL" id="CM002922">
    <property type="protein sequence ID" value="KGN66552.1"/>
    <property type="molecule type" value="Genomic_DNA"/>
</dbReference>
<reference evidence="1 2" key="3">
    <citation type="journal article" date="2010" name="BMC Genomics">
        <title>Transcriptome sequencing and comparative analysis of cucumber flowers with different sex types.</title>
        <authorList>
            <person name="Guo S."/>
            <person name="Zheng Y."/>
            <person name="Joung J.G."/>
            <person name="Liu S."/>
            <person name="Zhang Z."/>
            <person name="Crasta O.R."/>
            <person name="Sobral B.W."/>
            <person name="Xu Y."/>
            <person name="Huang S."/>
            <person name="Fei Z."/>
        </authorList>
    </citation>
    <scope>NUCLEOTIDE SEQUENCE [LARGE SCALE GENOMIC DNA]</scope>
    <source>
        <strain evidence="2">cv. 9930</strain>
    </source>
</reference>
<keyword evidence="2" id="KW-1185">Reference proteome</keyword>
<protein>
    <submittedName>
        <fullName evidence="1">Uncharacterized protein</fullName>
    </submittedName>
</protein>
<sequence length="111" mass="12296">MDKRHLTGYRPSQLTTKRKQWILSPCGLLHPHALALALQGNSLKRRFPMLLTSGSHSHFICCDAHALVVVILCLLDTEFLGRLVIDMLPRTHSLDCGYSSALLAVGVTLSF</sequence>
<reference evidence="1 2" key="2">
    <citation type="journal article" date="2009" name="PLoS ONE">
        <title>An integrated genetic and cytogenetic map of the cucumber genome.</title>
        <authorList>
            <person name="Ren Y."/>
            <person name="Zhang Z."/>
            <person name="Liu J."/>
            <person name="Staub J.E."/>
            <person name="Han Y."/>
            <person name="Cheng Z."/>
            <person name="Li X."/>
            <person name="Lu J."/>
            <person name="Miao H."/>
            <person name="Kang H."/>
            <person name="Xie B."/>
            <person name="Gu X."/>
            <person name="Wang X."/>
            <person name="Du Y."/>
            <person name="Jin W."/>
            <person name="Huang S."/>
        </authorList>
    </citation>
    <scope>NUCLEOTIDE SEQUENCE [LARGE SCALE GENOMIC DNA]</scope>
    <source>
        <strain evidence="2">cv. 9930</strain>
    </source>
</reference>